<dbReference type="InterPro" id="IPR051103">
    <property type="entry name" value="Plant_metabolite_P450s"/>
</dbReference>
<proteinExistence type="predicted"/>
<dbReference type="GO" id="GO:0016020">
    <property type="term" value="C:membrane"/>
    <property type="evidence" value="ECO:0007669"/>
    <property type="project" value="UniProtKB-SubCell"/>
</dbReference>
<dbReference type="InterPro" id="IPR036396">
    <property type="entry name" value="Cyt_P450_sf"/>
</dbReference>
<evidence type="ECO:0000313" key="7">
    <source>
        <dbReference type="EMBL" id="OEL27657.1"/>
    </source>
</evidence>
<keyword evidence="3" id="KW-0479">Metal-binding</keyword>
<evidence type="ECO:0000256" key="1">
    <source>
        <dbReference type="ARBA" id="ARBA00004167"/>
    </source>
</evidence>
<dbReference type="OrthoDB" id="2789670at2759"/>
<dbReference type="Gene3D" id="1.10.630.10">
    <property type="entry name" value="Cytochrome P450"/>
    <property type="match status" value="1"/>
</dbReference>
<dbReference type="Proteomes" id="UP000095767">
    <property type="component" value="Unassembled WGS sequence"/>
</dbReference>
<evidence type="ECO:0000313" key="8">
    <source>
        <dbReference type="Proteomes" id="UP000095767"/>
    </source>
</evidence>
<keyword evidence="2 6" id="KW-0812">Transmembrane</keyword>
<protein>
    <submittedName>
        <fullName evidence="7">Uncharacterized protein</fullName>
    </submittedName>
</protein>
<evidence type="ECO:0000256" key="2">
    <source>
        <dbReference type="ARBA" id="ARBA00022692"/>
    </source>
</evidence>
<gene>
    <name evidence="7" type="ORF">BAE44_0011324</name>
</gene>
<evidence type="ECO:0000256" key="6">
    <source>
        <dbReference type="SAM" id="Phobius"/>
    </source>
</evidence>
<keyword evidence="4 6" id="KW-1133">Transmembrane helix</keyword>
<accession>A0A1E5VRB7</accession>
<dbReference type="STRING" id="888268.A0A1E5VRB7"/>
<dbReference type="GO" id="GO:0020037">
    <property type="term" value="F:heme binding"/>
    <property type="evidence" value="ECO:0007669"/>
    <property type="project" value="InterPro"/>
</dbReference>
<dbReference type="SUPFAM" id="SSF48264">
    <property type="entry name" value="Cytochrome P450"/>
    <property type="match status" value="1"/>
</dbReference>
<evidence type="ECO:0000256" key="3">
    <source>
        <dbReference type="ARBA" id="ARBA00022723"/>
    </source>
</evidence>
<comment type="caution">
    <text evidence="7">The sequence shown here is derived from an EMBL/GenBank/DDBJ whole genome shotgun (WGS) entry which is preliminary data.</text>
</comment>
<reference evidence="7 8" key="1">
    <citation type="submission" date="2016-09" db="EMBL/GenBank/DDBJ databases">
        <title>The draft genome of Dichanthelium oligosanthes: A C3 panicoid grass species.</title>
        <authorList>
            <person name="Studer A.J."/>
            <person name="Schnable J.C."/>
            <person name="Brutnell T.P."/>
        </authorList>
    </citation>
    <scope>NUCLEOTIDE SEQUENCE [LARGE SCALE GENOMIC DNA]</scope>
    <source>
        <strain evidence="8">cv. Kellogg 1175</strain>
        <tissue evidence="7">Leaf</tissue>
    </source>
</reference>
<dbReference type="GO" id="GO:0005506">
    <property type="term" value="F:iron ion binding"/>
    <property type="evidence" value="ECO:0007669"/>
    <property type="project" value="InterPro"/>
</dbReference>
<name>A0A1E5VRB7_9POAL</name>
<dbReference type="EMBL" id="LWDX02031998">
    <property type="protein sequence ID" value="OEL27657.1"/>
    <property type="molecule type" value="Genomic_DNA"/>
</dbReference>
<dbReference type="GO" id="GO:0016709">
    <property type="term" value="F:oxidoreductase activity, acting on paired donors, with incorporation or reduction of molecular oxygen, NAD(P)H as one donor, and incorporation of one atom of oxygen"/>
    <property type="evidence" value="ECO:0007669"/>
    <property type="project" value="TreeGrafter"/>
</dbReference>
<comment type="subcellular location">
    <subcellularLocation>
        <location evidence="1">Membrane</location>
        <topology evidence="1">Single-pass membrane protein</topology>
    </subcellularLocation>
</comment>
<feature type="transmembrane region" description="Helical" evidence="6">
    <location>
        <begin position="114"/>
        <end position="135"/>
    </location>
</feature>
<evidence type="ECO:0000256" key="4">
    <source>
        <dbReference type="ARBA" id="ARBA00022989"/>
    </source>
</evidence>
<dbReference type="PANTHER" id="PTHR24298:SF636">
    <property type="entry name" value="OS07G0451300 PROTEIN"/>
    <property type="match status" value="1"/>
</dbReference>
<dbReference type="AlphaFoldDB" id="A0A1E5VRB7"/>
<keyword evidence="8" id="KW-1185">Reference proteome</keyword>
<dbReference type="PANTHER" id="PTHR24298">
    <property type="entry name" value="FLAVONOID 3'-MONOOXYGENASE-RELATED"/>
    <property type="match status" value="1"/>
</dbReference>
<keyword evidence="5 6" id="KW-0472">Membrane</keyword>
<organism evidence="7 8">
    <name type="scientific">Dichanthelium oligosanthes</name>
    <dbReference type="NCBI Taxonomy" id="888268"/>
    <lineage>
        <taxon>Eukaryota</taxon>
        <taxon>Viridiplantae</taxon>
        <taxon>Streptophyta</taxon>
        <taxon>Embryophyta</taxon>
        <taxon>Tracheophyta</taxon>
        <taxon>Spermatophyta</taxon>
        <taxon>Magnoliopsida</taxon>
        <taxon>Liliopsida</taxon>
        <taxon>Poales</taxon>
        <taxon>Poaceae</taxon>
        <taxon>PACMAD clade</taxon>
        <taxon>Panicoideae</taxon>
        <taxon>Panicodae</taxon>
        <taxon>Paniceae</taxon>
        <taxon>Dichantheliinae</taxon>
        <taxon>Dichanthelium</taxon>
    </lineage>
</organism>
<sequence>MGQSCLFASAAASQPSSSPAMISHTVPWSTWAAPSRTALHPGTLAGLNSRGINIATYGNRWGRLRRNLSSHLATAHVMGVLRSSTDRLVKNLESASAGEDDGVVVAPSETFQHAVFGFFAALCFGEGVVCYFSRWRKLLSAQRRRHVLVTTMISACRRRREEGVGPDVAQPRCYVDTLLGLGLGEDEMVSLCWEYMNASVKTTTTALEWIMARLVLYQDIHCYRNDHQCRLISEH</sequence>
<evidence type="ECO:0000256" key="5">
    <source>
        <dbReference type="ARBA" id="ARBA00023136"/>
    </source>
</evidence>